<reference evidence="1 2" key="1">
    <citation type="submission" date="2018-08" db="EMBL/GenBank/DDBJ databases">
        <title>Freshwater and sediment microbial communities from various areas in North America, analyzing microbe dynamics in response to fracking.</title>
        <authorList>
            <person name="Lamendella R."/>
        </authorList>
    </citation>
    <scope>NUCLEOTIDE SEQUENCE [LARGE SCALE GENOMIC DNA]</scope>
    <source>
        <strain evidence="1 2">DB-1</strain>
    </source>
</reference>
<accession>A0A3D9VTI0</accession>
<dbReference type="Proteomes" id="UP000256530">
    <property type="component" value="Unassembled WGS sequence"/>
</dbReference>
<name>A0A3D9VTI0_BACMY</name>
<dbReference type="EMBL" id="QTTY01000002">
    <property type="protein sequence ID" value="REF40761.1"/>
    <property type="molecule type" value="Genomic_DNA"/>
</dbReference>
<evidence type="ECO:0000313" key="2">
    <source>
        <dbReference type="Proteomes" id="UP000256530"/>
    </source>
</evidence>
<dbReference type="AlphaFoldDB" id="A0A3D9VTI0"/>
<organism evidence="1 2">
    <name type="scientific">Bacillus mycoides</name>
    <dbReference type="NCBI Taxonomy" id="1405"/>
    <lineage>
        <taxon>Bacteria</taxon>
        <taxon>Bacillati</taxon>
        <taxon>Bacillota</taxon>
        <taxon>Bacilli</taxon>
        <taxon>Bacillales</taxon>
        <taxon>Bacillaceae</taxon>
        <taxon>Bacillus</taxon>
        <taxon>Bacillus cereus group</taxon>
    </lineage>
</organism>
<gene>
    <name evidence="1" type="ORF">DET55_102133</name>
</gene>
<sequence length="213" mass="25420">MIKTETMFKGTDSEDKYILERIGRLSIEVKQNMLPKSREKYMIVKYSRPIFEICANIINLIEKEGYANYLDKDSERRALENSRDYLRGSIGSQEKKERLKFLERSDGNRRINKFAQMPISCIELYLDSSAIIHDNQVSYKQYPKKEDIRHLDNMLLYLITYIYRRLCSKYEFTKNKYIDKIHGKMYINLKVDYKAIIKIGKKENQKKLKRIGG</sequence>
<proteinExistence type="predicted"/>
<protein>
    <submittedName>
        <fullName evidence="1">Uncharacterized protein</fullName>
    </submittedName>
</protein>
<evidence type="ECO:0000313" key="1">
    <source>
        <dbReference type="EMBL" id="REF40761.1"/>
    </source>
</evidence>
<comment type="caution">
    <text evidence="1">The sequence shown here is derived from an EMBL/GenBank/DDBJ whole genome shotgun (WGS) entry which is preliminary data.</text>
</comment>